<feature type="transmembrane region" description="Helical" evidence="8">
    <location>
        <begin position="243"/>
        <end position="265"/>
    </location>
</feature>
<dbReference type="Proteomes" id="UP000494269">
    <property type="component" value="Unassembled WGS sequence"/>
</dbReference>
<evidence type="ECO:0000256" key="1">
    <source>
        <dbReference type="ARBA" id="ARBA00004651"/>
    </source>
</evidence>
<protein>
    <submittedName>
        <fullName evidence="9">Osmo-independent choline transporter BetT1</fullName>
    </submittedName>
</protein>
<feature type="transmembrane region" description="Helical" evidence="8">
    <location>
        <begin position="334"/>
        <end position="351"/>
    </location>
</feature>
<evidence type="ECO:0000256" key="6">
    <source>
        <dbReference type="ARBA" id="ARBA00022989"/>
    </source>
</evidence>
<sequence length="528" mass="57413">MQQDGDSTTQQPGAAPARRVWLAHTNPVVFLSASGAVLLIGALLITYPDASQAWLETAQWFVAAHFGWYYMLAMAASVGFALWLALSRHGALRLGDDDESPEFSYLSWVSMLFSSGIGIALVYYGVYEPLDHFLLPPTGAGGTTEAARNSLTLTFLHWGIHGWTLYALTATALAYFAYRRNLPLALRSPLQGLLNRPLPKSVGHAVDGFGVLATIVSMVTNLGLGALLLHAGLTYLLGVPNTAAVQAPIVIIMMAVATGAAALGIKRGIAVLSNINTYLMGFLLLFIFLAGPTRLLLDALVQNLGDYLNAFLGKSFDLYLYDLKAERWTSSWTIFYWAWWIGWAPFVGMFIARISRGRRIRELIFGVMLVPLGYTLAWLSIFGNTAIDLVMNQGAAALGDAAMTNPPMAFYKLMEYLPMTNLVAAVGVVMSFMLFLTPVDSGTLMIANLSARDADAGRDAPIWLRIFWAVLTTMLGIGLLLAGNFNAMQTAVVLCGLPFSVVLLCYMASLYRSLARDNPEPRSQPAVR</sequence>
<evidence type="ECO:0000256" key="2">
    <source>
        <dbReference type="ARBA" id="ARBA00005658"/>
    </source>
</evidence>
<dbReference type="Pfam" id="PF02028">
    <property type="entry name" value="BCCT"/>
    <property type="match status" value="1"/>
</dbReference>
<feature type="transmembrane region" description="Helical" evidence="8">
    <location>
        <begin position="416"/>
        <end position="436"/>
    </location>
</feature>
<dbReference type="GO" id="GO:0022857">
    <property type="term" value="F:transmembrane transporter activity"/>
    <property type="evidence" value="ECO:0007669"/>
    <property type="project" value="InterPro"/>
</dbReference>
<feature type="transmembrane region" description="Helical" evidence="8">
    <location>
        <begin position="158"/>
        <end position="178"/>
    </location>
</feature>
<feature type="transmembrane region" description="Helical" evidence="8">
    <location>
        <begin position="106"/>
        <end position="126"/>
    </location>
</feature>
<evidence type="ECO:0000313" key="10">
    <source>
        <dbReference type="Proteomes" id="UP000494269"/>
    </source>
</evidence>
<feature type="transmembrane region" description="Helical" evidence="8">
    <location>
        <begin position="462"/>
        <end position="482"/>
    </location>
</feature>
<evidence type="ECO:0000256" key="5">
    <source>
        <dbReference type="ARBA" id="ARBA00022692"/>
    </source>
</evidence>
<keyword evidence="3" id="KW-0813">Transport</keyword>
<evidence type="ECO:0000313" key="9">
    <source>
        <dbReference type="EMBL" id="CAB3726883.1"/>
    </source>
</evidence>
<keyword evidence="6 8" id="KW-1133">Transmembrane helix</keyword>
<name>A0A6S7BD43_9BURK</name>
<keyword evidence="10" id="KW-1185">Reference proteome</keyword>
<organism evidence="9 10">
    <name type="scientific">Achromobacter kerstersii</name>
    <dbReference type="NCBI Taxonomy" id="1353890"/>
    <lineage>
        <taxon>Bacteria</taxon>
        <taxon>Pseudomonadati</taxon>
        <taxon>Pseudomonadota</taxon>
        <taxon>Betaproteobacteria</taxon>
        <taxon>Burkholderiales</taxon>
        <taxon>Alcaligenaceae</taxon>
        <taxon>Achromobacter</taxon>
    </lineage>
</organism>
<accession>A0A6S7BD43</accession>
<evidence type="ECO:0000256" key="4">
    <source>
        <dbReference type="ARBA" id="ARBA00022475"/>
    </source>
</evidence>
<dbReference type="GO" id="GO:0005886">
    <property type="term" value="C:plasma membrane"/>
    <property type="evidence" value="ECO:0007669"/>
    <property type="project" value="UniProtKB-SubCell"/>
</dbReference>
<dbReference type="EMBL" id="CADIJQ010000008">
    <property type="protein sequence ID" value="CAB3726883.1"/>
    <property type="molecule type" value="Genomic_DNA"/>
</dbReference>
<feature type="transmembrane region" description="Helical" evidence="8">
    <location>
        <begin position="67"/>
        <end position="86"/>
    </location>
</feature>
<dbReference type="AlphaFoldDB" id="A0A6S7BD43"/>
<dbReference type="PANTHER" id="PTHR30047">
    <property type="entry name" value="HIGH-AFFINITY CHOLINE TRANSPORT PROTEIN-RELATED"/>
    <property type="match status" value="1"/>
</dbReference>
<feature type="transmembrane region" description="Helical" evidence="8">
    <location>
        <begin position="28"/>
        <end position="47"/>
    </location>
</feature>
<dbReference type="InterPro" id="IPR000060">
    <property type="entry name" value="BCCT_transptr"/>
</dbReference>
<evidence type="ECO:0000256" key="8">
    <source>
        <dbReference type="SAM" id="Phobius"/>
    </source>
</evidence>
<evidence type="ECO:0000256" key="3">
    <source>
        <dbReference type="ARBA" id="ARBA00022448"/>
    </source>
</evidence>
<keyword evidence="7 8" id="KW-0472">Membrane</keyword>
<dbReference type="NCBIfam" id="TIGR00842">
    <property type="entry name" value="bcct"/>
    <property type="match status" value="1"/>
</dbReference>
<gene>
    <name evidence="9" type="primary">betT1</name>
    <name evidence="9" type="ORF">LMG3441_04316</name>
</gene>
<keyword evidence="4" id="KW-1003">Cell membrane</keyword>
<dbReference type="InterPro" id="IPR018093">
    <property type="entry name" value="BCCT_CS"/>
</dbReference>
<dbReference type="PROSITE" id="PS01303">
    <property type="entry name" value="BCCT"/>
    <property type="match status" value="1"/>
</dbReference>
<reference evidence="9 10" key="1">
    <citation type="submission" date="2020-04" db="EMBL/GenBank/DDBJ databases">
        <authorList>
            <person name="De Canck E."/>
        </authorList>
    </citation>
    <scope>NUCLEOTIDE SEQUENCE [LARGE SCALE GENOMIC DNA]</scope>
    <source>
        <strain evidence="9 10">LMG 3441</strain>
    </source>
</reference>
<evidence type="ECO:0000256" key="7">
    <source>
        <dbReference type="ARBA" id="ARBA00023136"/>
    </source>
</evidence>
<proteinExistence type="inferred from homology"/>
<comment type="subcellular location">
    <subcellularLocation>
        <location evidence="1">Cell membrane</location>
        <topology evidence="1">Multi-pass membrane protein</topology>
    </subcellularLocation>
</comment>
<feature type="transmembrane region" description="Helical" evidence="8">
    <location>
        <begin position="363"/>
        <end position="382"/>
    </location>
</feature>
<feature type="transmembrane region" description="Helical" evidence="8">
    <location>
        <begin position="488"/>
        <end position="508"/>
    </location>
</feature>
<feature type="transmembrane region" description="Helical" evidence="8">
    <location>
        <begin position="277"/>
        <end position="297"/>
    </location>
</feature>
<keyword evidence="5 8" id="KW-0812">Transmembrane</keyword>
<comment type="similarity">
    <text evidence="2">Belongs to the BCCT transporter (TC 2.A.15) family.</text>
</comment>
<dbReference type="RefSeq" id="WP_175170902.1">
    <property type="nucleotide sequence ID" value="NZ_CADIJQ010000008.1"/>
</dbReference>
<feature type="transmembrane region" description="Helical" evidence="8">
    <location>
        <begin position="209"/>
        <end position="237"/>
    </location>
</feature>
<dbReference type="PANTHER" id="PTHR30047:SF7">
    <property type="entry name" value="HIGH-AFFINITY CHOLINE TRANSPORT PROTEIN"/>
    <property type="match status" value="1"/>
</dbReference>